<sequence length="109" mass="12293">MASNDLITCRTLMSSWYSTLFFFFLLLLFITGEKQARAVSENQRPLNEGGQMESPETCPCAASNTSKHISVDEFHNNRSHFHGSTKEDDQLFNNSKHEVPSGPNPISNR</sequence>
<keyword evidence="2" id="KW-1185">Reference proteome</keyword>
<comment type="caution">
    <text evidence="1">The sequence shown here is derived from an EMBL/GenBank/DDBJ whole genome shotgun (WGS) entry which is preliminary data.</text>
</comment>
<dbReference type="Proteomes" id="UP000827976">
    <property type="component" value="Chromosome 8"/>
</dbReference>
<reference evidence="2" key="1">
    <citation type="journal article" date="2022" name="Nat. Commun.">
        <title>Chromosome evolution and the genetic basis of agronomically important traits in greater yam.</title>
        <authorList>
            <person name="Bredeson J.V."/>
            <person name="Lyons J.B."/>
            <person name="Oniyinde I.O."/>
            <person name="Okereke N.R."/>
            <person name="Kolade O."/>
            <person name="Nnabue I."/>
            <person name="Nwadili C.O."/>
            <person name="Hribova E."/>
            <person name="Parker M."/>
            <person name="Nwogha J."/>
            <person name="Shu S."/>
            <person name="Carlson J."/>
            <person name="Kariba R."/>
            <person name="Muthemba S."/>
            <person name="Knop K."/>
            <person name="Barton G.J."/>
            <person name="Sherwood A.V."/>
            <person name="Lopez-Montes A."/>
            <person name="Asiedu R."/>
            <person name="Jamnadass R."/>
            <person name="Muchugi A."/>
            <person name="Goodstein D."/>
            <person name="Egesi C.N."/>
            <person name="Featherston J."/>
            <person name="Asfaw A."/>
            <person name="Simpson G.G."/>
            <person name="Dolezel J."/>
            <person name="Hendre P.S."/>
            <person name="Van Deynze A."/>
            <person name="Kumar P.L."/>
            <person name="Obidiegwu J.E."/>
            <person name="Bhattacharjee R."/>
            <person name="Rokhsar D.S."/>
        </authorList>
    </citation>
    <scope>NUCLEOTIDE SEQUENCE [LARGE SCALE GENOMIC DNA]</scope>
    <source>
        <strain evidence="2">cv. TDa95/00328</strain>
    </source>
</reference>
<dbReference type="EMBL" id="CM037018">
    <property type="protein sequence ID" value="KAH7675514.1"/>
    <property type="molecule type" value="Genomic_DNA"/>
</dbReference>
<organism evidence="1 2">
    <name type="scientific">Dioscorea alata</name>
    <name type="common">Purple yam</name>
    <dbReference type="NCBI Taxonomy" id="55571"/>
    <lineage>
        <taxon>Eukaryota</taxon>
        <taxon>Viridiplantae</taxon>
        <taxon>Streptophyta</taxon>
        <taxon>Embryophyta</taxon>
        <taxon>Tracheophyta</taxon>
        <taxon>Spermatophyta</taxon>
        <taxon>Magnoliopsida</taxon>
        <taxon>Liliopsida</taxon>
        <taxon>Dioscoreales</taxon>
        <taxon>Dioscoreaceae</taxon>
        <taxon>Dioscorea</taxon>
    </lineage>
</organism>
<gene>
    <name evidence="1" type="ORF">IHE45_08G139700</name>
</gene>
<evidence type="ECO:0000313" key="1">
    <source>
        <dbReference type="EMBL" id="KAH7675514.1"/>
    </source>
</evidence>
<proteinExistence type="predicted"/>
<protein>
    <submittedName>
        <fullName evidence="1">Uncharacterized protein</fullName>
    </submittedName>
</protein>
<name>A0ACB7VN23_DIOAL</name>
<accession>A0ACB7VN23</accession>
<evidence type="ECO:0000313" key="2">
    <source>
        <dbReference type="Proteomes" id="UP000827976"/>
    </source>
</evidence>